<keyword evidence="1" id="KW-0732">Signal</keyword>
<feature type="chain" id="PRO_5047360226" evidence="1">
    <location>
        <begin position="17"/>
        <end position="447"/>
    </location>
</feature>
<dbReference type="InterPro" id="IPR045627">
    <property type="entry name" value="FBXL18_LRR"/>
</dbReference>
<evidence type="ECO:0000259" key="2">
    <source>
        <dbReference type="PROSITE" id="PS50181"/>
    </source>
</evidence>
<feature type="signal peptide" evidence="1">
    <location>
        <begin position="1"/>
        <end position="16"/>
    </location>
</feature>
<dbReference type="InterPro" id="IPR036047">
    <property type="entry name" value="F-box-like_dom_sf"/>
</dbReference>
<sequence>MFPITILGLSDELLLAVLSFLSVKDILSVADVNKRLHDVASDLSLSRKGVNFSRCYEVTNDDVKSFFQLQSPKAVRVLNFNQCYWFKSKFIQNVLRKCNNVTEIDLRGCQVTAVLLSDILEKTKKLQTLGWSTEGNFNESKPCAETLKKLRKLWLSVHYCCRSLLGLCLNLELLHLDSTSETKCECRQSQRVHHYPNLKELIMFTRNVPCLPLLSSKQLTQMRRIAVPDDIYGHYFQYKSQSLQTLDVDVMRSVSNIRMGTPALRIFKELKWVRLACGFDVKLLSNLVSIIEMNCDLQGLSLVIDRRKPSFNFLTLEHNGGVLLASLIEKCHNLEYLNITCHCHLRRDQQIIIQEVADNIANNEKVTALSLPVCLLGSVHSEEKSLNKPRFTFNGVIRSTRVGMSTSCEAEPNKLLSNILKCCADLKEFSLISPSFVSELNGQRPVL</sequence>
<feature type="domain" description="F-box" evidence="2">
    <location>
        <begin position="3"/>
        <end position="50"/>
    </location>
</feature>
<dbReference type="Proteomes" id="UP000694865">
    <property type="component" value="Unplaced"/>
</dbReference>
<protein>
    <submittedName>
        <fullName evidence="4">Uncharacterized protein LOC102801120</fullName>
    </submittedName>
</protein>
<dbReference type="RefSeq" id="XP_006816230.1">
    <property type="nucleotide sequence ID" value="XM_006816167.1"/>
</dbReference>
<evidence type="ECO:0000313" key="3">
    <source>
        <dbReference type="Proteomes" id="UP000694865"/>
    </source>
</evidence>
<dbReference type="Gene3D" id="3.80.10.10">
    <property type="entry name" value="Ribonuclease Inhibitor"/>
    <property type="match status" value="1"/>
</dbReference>
<gene>
    <name evidence="4" type="primary">LOC102801120</name>
</gene>
<dbReference type="SUPFAM" id="SSF52047">
    <property type="entry name" value="RNI-like"/>
    <property type="match status" value="2"/>
</dbReference>
<reference evidence="4" key="1">
    <citation type="submission" date="2025-08" db="UniProtKB">
        <authorList>
            <consortium name="RefSeq"/>
        </authorList>
    </citation>
    <scope>IDENTIFICATION</scope>
    <source>
        <tissue evidence="4">Testes</tissue>
    </source>
</reference>
<evidence type="ECO:0000313" key="4">
    <source>
        <dbReference type="RefSeq" id="XP_006816230.1"/>
    </source>
</evidence>
<evidence type="ECO:0000256" key="1">
    <source>
        <dbReference type="SAM" id="SignalP"/>
    </source>
</evidence>
<proteinExistence type="predicted"/>
<keyword evidence="3" id="KW-1185">Reference proteome</keyword>
<dbReference type="Pfam" id="PF12937">
    <property type="entry name" value="F-box-like"/>
    <property type="match status" value="1"/>
</dbReference>
<name>A0ABM0M889_SACKO</name>
<dbReference type="GeneID" id="102801120"/>
<dbReference type="CDD" id="cd09917">
    <property type="entry name" value="F-box_SF"/>
    <property type="match status" value="1"/>
</dbReference>
<dbReference type="InterPro" id="IPR001810">
    <property type="entry name" value="F-box_dom"/>
</dbReference>
<dbReference type="Pfam" id="PF19729">
    <property type="entry name" value="LRR_FBXL18"/>
    <property type="match status" value="2"/>
</dbReference>
<dbReference type="PROSITE" id="PS50181">
    <property type="entry name" value="FBOX"/>
    <property type="match status" value="1"/>
</dbReference>
<organism evidence="3 4">
    <name type="scientific">Saccoglossus kowalevskii</name>
    <name type="common">Acorn worm</name>
    <dbReference type="NCBI Taxonomy" id="10224"/>
    <lineage>
        <taxon>Eukaryota</taxon>
        <taxon>Metazoa</taxon>
        <taxon>Hemichordata</taxon>
        <taxon>Enteropneusta</taxon>
        <taxon>Harrimaniidae</taxon>
        <taxon>Saccoglossus</taxon>
    </lineage>
</organism>
<feature type="non-terminal residue" evidence="4">
    <location>
        <position position="447"/>
    </location>
</feature>
<dbReference type="InterPro" id="IPR032675">
    <property type="entry name" value="LRR_dom_sf"/>
</dbReference>
<dbReference type="Gene3D" id="1.20.1280.50">
    <property type="match status" value="1"/>
</dbReference>
<accession>A0ABM0M889</accession>
<dbReference type="SUPFAM" id="SSF81383">
    <property type="entry name" value="F-box domain"/>
    <property type="match status" value="1"/>
</dbReference>